<dbReference type="GO" id="GO:0045275">
    <property type="term" value="C:respiratory chain complex III"/>
    <property type="evidence" value="ECO:0007669"/>
    <property type="project" value="InterPro"/>
</dbReference>
<protein>
    <recommendedName>
        <fullName evidence="11">Reverse transcriptase domain-containing protein</fullName>
    </recommendedName>
</protein>
<dbReference type="SUPFAM" id="SSF81514">
    <property type="entry name" value="Subunit X (non-heme 7 kDa protein) of cytochrome bc1 complex (Ubiquinol-cytochrome c reductase)"/>
    <property type="match status" value="1"/>
</dbReference>
<keyword evidence="3" id="KW-0813">Transport</keyword>
<keyword evidence="5" id="KW-0812">Transmembrane</keyword>
<reference evidence="12 13" key="1">
    <citation type="journal article" date="2017" name="BMC Biol.">
        <title>Genomic innovations, transcriptional plasticity and gene loss underlying the evolution and divergence of two highly polyphagous and invasive Helicoverpa pest species.</title>
        <authorList>
            <person name="Pearce S.L."/>
            <person name="Clarke D.F."/>
            <person name="East P.D."/>
            <person name="Elfekih S."/>
            <person name="Gordon K.H."/>
            <person name="Jermiin L.S."/>
            <person name="McGaughran A."/>
            <person name="Oakeshott J.G."/>
            <person name="Papanikolaou A."/>
            <person name="Perera O.P."/>
            <person name="Rane R.V."/>
            <person name="Richards S."/>
            <person name="Tay W.T."/>
            <person name="Walsh T.K."/>
            <person name="Anderson A."/>
            <person name="Anderson C.J."/>
            <person name="Asgari S."/>
            <person name="Board P.G."/>
            <person name="Bretschneider A."/>
            <person name="Campbell P.M."/>
            <person name="Chertemps T."/>
            <person name="Christeller J.T."/>
            <person name="Coppin C.W."/>
            <person name="Downes S.J."/>
            <person name="Duan G."/>
            <person name="Farnsworth C.A."/>
            <person name="Good R.T."/>
            <person name="Han L.B."/>
            <person name="Han Y.C."/>
            <person name="Hatje K."/>
            <person name="Horne I."/>
            <person name="Huang Y.P."/>
            <person name="Hughes D.S."/>
            <person name="Jacquin-Joly E."/>
            <person name="James W."/>
            <person name="Jhangiani S."/>
            <person name="Kollmar M."/>
            <person name="Kuwar S.S."/>
            <person name="Li S."/>
            <person name="Liu N.Y."/>
            <person name="Maibeche M.T."/>
            <person name="Miller J.R."/>
            <person name="Montagne N."/>
            <person name="Perry T."/>
            <person name="Qu J."/>
            <person name="Song S.V."/>
            <person name="Sutton G.G."/>
            <person name="Vogel H."/>
            <person name="Walenz B.P."/>
            <person name="Xu W."/>
            <person name="Zhang H.J."/>
            <person name="Zou Z."/>
            <person name="Batterham P."/>
            <person name="Edwards O.R."/>
            <person name="Feyereisen R."/>
            <person name="Gibbs R.A."/>
            <person name="Heckel D.G."/>
            <person name="McGrath A."/>
            <person name="Robin C."/>
            <person name="Scherer S.E."/>
            <person name="Worley K.C."/>
            <person name="Wu Y.D."/>
        </authorList>
    </citation>
    <scope>NUCLEOTIDE SEQUENCE [LARGE SCALE GENOMIC DNA]</scope>
    <source>
        <strain evidence="12">Harm_GR_Male_#8</strain>
        <tissue evidence="12">Whole organism</tissue>
    </source>
</reference>
<sequence length="395" mass="44202">MEIILMQNALSVMDHAHLCPSNAQRNWLKKAKTSYEKQEIENAKSNKKQLWDVIKEICGCKKQSDYSSSLLTSNNPQTDINQVNLSFANIGAKLAEKIPSSKRTSSHFLTEDSQATPIDSFAIIPADESEILSLIKGLKNKCAVGVDQISSKIIKRYANVLVPPITHICNLAISSGVFPSDFKTAIIKPIHKGGGKDCVNNYRPISILPALSKVLERLLNQRLIKFLESKALLSPAQFGFRNGRSTNDAVHELVDAIVSNLDVKKKCITVFLDLAKAFDTVSIPHLLKKLSRLGIRGLPLKLMEEYLTDRKQRVRINNIISDEMSVHFGVPQGSIMGPTLFLAYINDLCQLPLHLAASLCTFFFERAVDAVSLVIFERLNKRKLWKDVKDEFKKD</sequence>
<dbReference type="InterPro" id="IPR043502">
    <property type="entry name" value="DNA/RNA_pol_sf"/>
</dbReference>
<evidence type="ECO:0000259" key="11">
    <source>
        <dbReference type="PROSITE" id="PS50878"/>
    </source>
</evidence>
<evidence type="ECO:0000256" key="9">
    <source>
        <dbReference type="ARBA" id="ARBA00023128"/>
    </source>
</evidence>
<dbReference type="Pfam" id="PF05365">
    <property type="entry name" value="UCR_UQCRX_QCR9"/>
    <property type="match status" value="1"/>
</dbReference>
<comment type="subcellular location">
    <subcellularLocation>
        <location evidence="1">Mitochondrion inner membrane</location>
        <topology evidence="1">Single-pass membrane protein</topology>
    </subcellularLocation>
</comment>
<dbReference type="GO" id="GO:0005743">
    <property type="term" value="C:mitochondrial inner membrane"/>
    <property type="evidence" value="ECO:0007669"/>
    <property type="project" value="UniProtKB-SubCell"/>
</dbReference>
<dbReference type="OrthoDB" id="445826at2759"/>
<evidence type="ECO:0000256" key="10">
    <source>
        <dbReference type="ARBA" id="ARBA00023136"/>
    </source>
</evidence>
<dbReference type="InterPro" id="IPR000477">
    <property type="entry name" value="RT_dom"/>
</dbReference>
<organism evidence="12 13">
    <name type="scientific">Helicoverpa armigera</name>
    <name type="common">Cotton bollworm</name>
    <name type="synonym">Heliothis armigera</name>
    <dbReference type="NCBI Taxonomy" id="29058"/>
    <lineage>
        <taxon>Eukaryota</taxon>
        <taxon>Metazoa</taxon>
        <taxon>Ecdysozoa</taxon>
        <taxon>Arthropoda</taxon>
        <taxon>Hexapoda</taxon>
        <taxon>Insecta</taxon>
        <taxon>Pterygota</taxon>
        <taxon>Neoptera</taxon>
        <taxon>Endopterygota</taxon>
        <taxon>Lepidoptera</taxon>
        <taxon>Glossata</taxon>
        <taxon>Ditrysia</taxon>
        <taxon>Noctuoidea</taxon>
        <taxon>Noctuidae</taxon>
        <taxon>Heliothinae</taxon>
        <taxon>Helicoverpa</taxon>
    </lineage>
</organism>
<proteinExistence type="inferred from homology"/>
<dbReference type="InterPro" id="IPR036656">
    <property type="entry name" value="QCR9_sf"/>
</dbReference>
<evidence type="ECO:0000256" key="7">
    <source>
        <dbReference type="ARBA" id="ARBA00022982"/>
    </source>
</evidence>
<evidence type="ECO:0000256" key="6">
    <source>
        <dbReference type="ARBA" id="ARBA00022792"/>
    </source>
</evidence>
<feature type="domain" description="Reverse transcriptase" evidence="11">
    <location>
        <begin position="171"/>
        <end position="395"/>
    </location>
</feature>
<evidence type="ECO:0000256" key="1">
    <source>
        <dbReference type="ARBA" id="ARBA00004434"/>
    </source>
</evidence>
<accession>A0A2W1BUN1</accession>
<dbReference type="PANTHER" id="PTHR19446">
    <property type="entry name" value="REVERSE TRANSCRIPTASES"/>
    <property type="match status" value="1"/>
</dbReference>
<evidence type="ECO:0000313" key="12">
    <source>
        <dbReference type="EMBL" id="PZC78071.1"/>
    </source>
</evidence>
<dbReference type="CDD" id="cd01650">
    <property type="entry name" value="RT_nLTR_like"/>
    <property type="match status" value="1"/>
</dbReference>
<evidence type="ECO:0000256" key="4">
    <source>
        <dbReference type="ARBA" id="ARBA00022660"/>
    </source>
</evidence>
<dbReference type="Pfam" id="PF00078">
    <property type="entry name" value="RVT_1"/>
    <property type="match status" value="1"/>
</dbReference>
<dbReference type="GO" id="GO:0006122">
    <property type="term" value="P:mitochondrial electron transport, ubiquinol to cytochrome c"/>
    <property type="evidence" value="ECO:0007669"/>
    <property type="project" value="InterPro"/>
</dbReference>
<evidence type="ECO:0000256" key="3">
    <source>
        <dbReference type="ARBA" id="ARBA00022448"/>
    </source>
</evidence>
<dbReference type="GO" id="GO:0071897">
    <property type="term" value="P:DNA biosynthetic process"/>
    <property type="evidence" value="ECO:0007669"/>
    <property type="project" value="UniProtKB-ARBA"/>
</dbReference>
<dbReference type="InterPro" id="IPR008027">
    <property type="entry name" value="QCR9"/>
</dbReference>
<name>A0A2W1BUN1_HELAM</name>
<dbReference type="PROSITE" id="PS50878">
    <property type="entry name" value="RT_POL"/>
    <property type="match status" value="1"/>
</dbReference>
<keyword evidence="13" id="KW-1185">Reference proteome</keyword>
<keyword evidence="4" id="KW-0679">Respiratory chain</keyword>
<gene>
    <name evidence="12" type="primary">HaOG202606</name>
    <name evidence="12" type="ORF">B5X24_HaOG202606</name>
</gene>
<comment type="similarity">
    <text evidence="2">Belongs to the UQCR10/QCR9 family.</text>
</comment>
<evidence type="ECO:0000313" key="13">
    <source>
        <dbReference type="Proteomes" id="UP000249218"/>
    </source>
</evidence>
<keyword evidence="10" id="KW-0472">Membrane</keyword>
<dbReference type="SUPFAM" id="SSF56672">
    <property type="entry name" value="DNA/RNA polymerases"/>
    <property type="match status" value="1"/>
</dbReference>
<keyword evidence="7" id="KW-0249">Electron transport</keyword>
<dbReference type="AlphaFoldDB" id="A0A2W1BUN1"/>
<keyword evidence="9" id="KW-0496">Mitochondrion</keyword>
<evidence type="ECO:0000256" key="2">
    <source>
        <dbReference type="ARBA" id="ARBA00007856"/>
    </source>
</evidence>
<dbReference type="EMBL" id="KZ149912">
    <property type="protein sequence ID" value="PZC78071.1"/>
    <property type="molecule type" value="Genomic_DNA"/>
</dbReference>
<evidence type="ECO:0000256" key="5">
    <source>
        <dbReference type="ARBA" id="ARBA00022692"/>
    </source>
</evidence>
<dbReference type="Proteomes" id="UP000249218">
    <property type="component" value="Unassembled WGS sequence"/>
</dbReference>
<evidence type="ECO:0000256" key="8">
    <source>
        <dbReference type="ARBA" id="ARBA00022989"/>
    </source>
</evidence>
<dbReference type="Gene3D" id="1.20.5.260">
    <property type="entry name" value="Cytochrome b-c1 complex subunit 9"/>
    <property type="match status" value="1"/>
</dbReference>
<keyword evidence="8" id="KW-1133">Transmembrane helix</keyword>
<keyword evidence="6" id="KW-0999">Mitochondrion inner membrane</keyword>